<reference evidence="1" key="1">
    <citation type="submission" date="2023-06" db="EMBL/GenBank/DDBJ databases">
        <title>Genome-scale phylogeny and comparative genomics of the fungal order Sordariales.</title>
        <authorList>
            <consortium name="Lawrence Berkeley National Laboratory"/>
            <person name="Hensen N."/>
            <person name="Bonometti L."/>
            <person name="Westerberg I."/>
            <person name="Brannstrom I.O."/>
            <person name="Guillou S."/>
            <person name="Cros-Aarteil S."/>
            <person name="Calhoun S."/>
            <person name="Haridas S."/>
            <person name="Kuo A."/>
            <person name="Mondo S."/>
            <person name="Pangilinan J."/>
            <person name="Riley R."/>
            <person name="Labutti K."/>
            <person name="Andreopoulos B."/>
            <person name="Lipzen A."/>
            <person name="Chen C."/>
            <person name="Yanf M."/>
            <person name="Daum C."/>
            <person name="Ng V."/>
            <person name="Clum A."/>
            <person name="Steindorff A."/>
            <person name="Ohm R."/>
            <person name="Martin F."/>
            <person name="Silar P."/>
            <person name="Natvig D."/>
            <person name="Lalanne C."/>
            <person name="Gautier V."/>
            <person name="Ament-Velasquez S.L."/>
            <person name="Kruys A."/>
            <person name="Hutchinson M.I."/>
            <person name="Powell A.J."/>
            <person name="Barry K."/>
            <person name="Miller A.N."/>
            <person name="Grigoriev I.V."/>
            <person name="Debuchy R."/>
            <person name="Gladieux P."/>
            <person name="Thoren M.H."/>
            <person name="Johannesson H."/>
        </authorList>
    </citation>
    <scope>NUCLEOTIDE SEQUENCE</scope>
    <source>
        <strain evidence="1">CBS 307.81</strain>
    </source>
</reference>
<organism evidence="1 2">
    <name type="scientific">Cercophora samala</name>
    <dbReference type="NCBI Taxonomy" id="330535"/>
    <lineage>
        <taxon>Eukaryota</taxon>
        <taxon>Fungi</taxon>
        <taxon>Dikarya</taxon>
        <taxon>Ascomycota</taxon>
        <taxon>Pezizomycotina</taxon>
        <taxon>Sordariomycetes</taxon>
        <taxon>Sordariomycetidae</taxon>
        <taxon>Sordariales</taxon>
        <taxon>Lasiosphaeriaceae</taxon>
        <taxon>Cercophora</taxon>
    </lineage>
</organism>
<keyword evidence="2" id="KW-1185">Reference proteome</keyword>
<comment type="caution">
    <text evidence="1">The sequence shown here is derived from an EMBL/GenBank/DDBJ whole genome shotgun (WGS) entry which is preliminary data.</text>
</comment>
<evidence type="ECO:0000313" key="2">
    <source>
        <dbReference type="Proteomes" id="UP001174997"/>
    </source>
</evidence>
<dbReference type="EMBL" id="JAULSY010000022">
    <property type="protein sequence ID" value="KAK0671312.1"/>
    <property type="molecule type" value="Genomic_DNA"/>
</dbReference>
<dbReference type="Proteomes" id="UP001174997">
    <property type="component" value="Unassembled WGS sequence"/>
</dbReference>
<accession>A0AA40DEJ2</accession>
<evidence type="ECO:0000313" key="1">
    <source>
        <dbReference type="EMBL" id="KAK0671312.1"/>
    </source>
</evidence>
<protein>
    <submittedName>
        <fullName evidence="1">Uncharacterized protein</fullName>
    </submittedName>
</protein>
<dbReference type="AlphaFoldDB" id="A0AA40DEJ2"/>
<proteinExistence type="predicted"/>
<sequence length="214" mass="23876">MIDWACVSTKVPFRTGWKARLSLVMMVTGNEADATPRDSRLAVQGISSTKGTSGYQYVDSPTDSRQPDSLACIESTRKRFRNSVGRGCWWQQVGGDGGQQGHKRCPRGDYRYLPKMSGVGVRVGRARVVETRRPGREVSFKVMVGQIFCKWFPVAPPSMTLTYLAPRPTIPDPGRAGCAVEVRSPHFNCRSTWKSLFSPTQLEPVKHKALPFRL</sequence>
<name>A0AA40DEJ2_9PEZI</name>
<gene>
    <name evidence="1" type="ORF">QBC41DRAFT_58547</name>
</gene>